<gene>
    <name evidence="2" type="primary">eboE</name>
    <name evidence="2" type="ORF">OO017_13820</name>
</gene>
<feature type="region of interest" description="Disordered" evidence="1">
    <location>
        <begin position="415"/>
        <end position="435"/>
    </location>
</feature>
<dbReference type="NCBIfam" id="NF035939">
    <property type="entry name" value="TIM_EboE"/>
    <property type="match status" value="1"/>
</dbReference>
<dbReference type="RefSeq" id="WP_266053119.1">
    <property type="nucleotide sequence ID" value="NZ_JAPFQO010000009.1"/>
</dbReference>
<name>A0ABT3RHQ2_9BACT</name>
<keyword evidence="3" id="KW-1185">Reference proteome</keyword>
<organism evidence="2 3">
    <name type="scientific">Pontibacter anaerobius</name>
    <dbReference type="NCBI Taxonomy" id="2993940"/>
    <lineage>
        <taxon>Bacteria</taxon>
        <taxon>Pseudomonadati</taxon>
        <taxon>Bacteroidota</taxon>
        <taxon>Cytophagia</taxon>
        <taxon>Cytophagales</taxon>
        <taxon>Hymenobacteraceae</taxon>
        <taxon>Pontibacter</taxon>
    </lineage>
</organism>
<sequence length="435" mass="50259">MSHLIHLNMFLDKGYHLTYCTNIHPGESWNEVFQNLKTYFPPLKKEISPDKPLGIGLRLSNKASEELQEDTSRLQEFKRWLQDQGLYVFTMNGFPYGGFHHQAVKDHVHKPDWTTQDRLDYTLRLARILAELLPEGMEGGISTSPLSYKPWLLEEDEQKVKATYTQATQNLVKLVAELVKLKEETGKIIHIDIEPEPDGLLENSREVINYYQEWLLPKGMQHLQEELSLPKEEATEAIYRHLQLCYDVCHFALAYEKPAEAFAKLKHAGIKIGKIQLSAALKSTLPEDVETRSEIAETMATLAEDTYLHQVVEKDKDGKLTQYPDLTFALQHIRKPGAEEWRTHFHVPLFTEQYNGLQSTQEDVAKVLLLLQQDPVTQHLEVETYTWEVLPKEIKKDLSTSIQRELEWVLQNINNSNNAENGSPEHRRADEIADR</sequence>
<reference evidence="2 3" key="1">
    <citation type="submission" date="2022-11" db="EMBL/GenBank/DDBJ databases">
        <title>The characterization of three novel Bacteroidetes species and genomic analysis of their roles in tidal elemental geochemical cycles.</title>
        <authorList>
            <person name="Ma K.-J."/>
        </authorList>
    </citation>
    <scope>NUCLEOTIDE SEQUENCE [LARGE SCALE GENOMIC DNA]</scope>
    <source>
        <strain evidence="2 3">M82</strain>
    </source>
</reference>
<dbReference type="InterPro" id="IPR036237">
    <property type="entry name" value="Xyl_isomerase-like_sf"/>
</dbReference>
<feature type="compositionally biased region" description="Basic and acidic residues" evidence="1">
    <location>
        <begin position="423"/>
        <end position="435"/>
    </location>
</feature>
<dbReference type="SUPFAM" id="SSF51658">
    <property type="entry name" value="Xylose isomerase-like"/>
    <property type="match status" value="1"/>
</dbReference>
<proteinExistence type="predicted"/>
<dbReference type="Proteomes" id="UP001207228">
    <property type="component" value="Unassembled WGS sequence"/>
</dbReference>
<comment type="caution">
    <text evidence="2">The sequence shown here is derived from an EMBL/GenBank/DDBJ whole genome shotgun (WGS) entry which is preliminary data.</text>
</comment>
<accession>A0ABT3RHQ2</accession>
<dbReference type="Gene3D" id="3.20.20.150">
    <property type="entry name" value="Divalent-metal-dependent TIM barrel enzymes"/>
    <property type="match status" value="1"/>
</dbReference>
<evidence type="ECO:0000313" key="2">
    <source>
        <dbReference type="EMBL" id="MCX2741031.1"/>
    </source>
</evidence>
<dbReference type="EMBL" id="JAPFQO010000009">
    <property type="protein sequence ID" value="MCX2741031.1"/>
    <property type="molecule type" value="Genomic_DNA"/>
</dbReference>
<evidence type="ECO:0000256" key="1">
    <source>
        <dbReference type="SAM" id="MobiDB-lite"/>
    </source>
</evidence>
<evidence type="ECO:0000313" key="3">
    <source>
        <dbReference type="Proteomes" id="UP001207228"/>
    </source>
</evidence>
<protein>
    <submittedName>
        <fullName evidence="2">Metabolite traffic protein EboE</fullName>
    </submittedName>
</protein>